<dbReference type="InterPro" id="IPR035992">
    <property type="entry name" value="Ricin_B-like_lectins"/>
</dbReference>
<dbReference type="SUPFAM" id="SSF50370">
    <property type="entry name" value="Ricin B-like lectins"/>
    <property type="match status" value="1"/>
</dbReference>
<evidence type="ECO:0000313" key="2">
    <source>
        <dbReference type="EMBL" id="RJG00444.1"/>
    </source>
</evidence>
<proteinExistence type="predicted"/>
<dbReference type="EMBL" id="QYUQ01000002">
    <property type="protein sequence ID" value="RJG00444.1"/>
    <property type="molecule type" value="Genomic_DNA"/>
</dbReference>
<name>A0A3A3FXK6_9BURK</name>
<protein>
    <submittedName>
        <fullName evidence="2">Uncharacterized protein</fullName>
    </submittedName>
</protein>
<feature type="signal peptide" evidence="1">
    <location>
        <begin position="1"/>
        <end position="30"/>
    </location>
</feature>
<comment type="caution">
    <text evidence="2">The sequence shown here is derived from an EMBL/GenBank/DDBJ whole genome shotgun (WGS) entry which is preliminary data.</text>
</comment>
<sequence length="195" mass="21491">MKIIKAPHFACRLVALLCLGITASSLPVHAATLAAATPGHLRLINDLDRPQDGYCLDIMGSGNHIRFDLPMTAHNCKPGLYQDEAVVIDGPYIKFPAYGACATVAGLNSRALPGAAVMPRECGERSPFMEADKLQRFTFHKDGRVELAGANLCLTAGPESDSTFDKTHRWRPLYVERCEKTDPARSRWRFVVPRQ</sequence>
<keyword evidence="1" id="KW-0732">Signal</keyword>
<accession>A0A3A3FXK6</accession>
<dbReference type="Gene3D" id="2.80.10.50">
    <property type="match status" value="1"/>
</dbReference>
<reference evidence="3" key="1">
    <citation type="submission" date="2018-09" db="EMBL/GenBank/DDBJ databases">
        <authorList>
            <person name="Zhu H."/>
        </authorList>
    </citation>
    <scope>NUCLEOTIDE SEQUENCE [LARGE SCALE GENOMIC DNA]</scope>
    <source>
        <strain evidence="3">K1S02-23</strain>
    </source>
</reference>
<dbReference type="AlphaFoldDB" id="A0A3A3FXK6"/>
<evidence type="ECO:0000256" key="1">
    <source>
        <dbReference type="SAM" id="SignalP"/>
    </source>
</evidence>
<dbReference type="Proteomes" id="UP000266327">
    <property type="component" value="Unassembled WGS sequence"/>
</dbReference>
<feature type="chain" id="PRO_5017481086" evidence="1">
    <location>
        <begin position="31"/>
        <end position="195"/>
    </location>
</feature>
<keyword evidence="3" id="KW-1185">Reference proteome</keyword>
<gene>
    <name evidence="2" type="ORF">D3878_01680</name>
</gene>
<dbReference type="PROSITE" id="PS50231">
    <property type="entry name" value="RICIN_B_LECTIN"/>
    <property type="match status" value="1"/>
</dbReference>
<evidence type="ECO:0000313" key="3">
    <source>
        <dbReference type="Proteomes" id="UP000266327"/>
    </source>
</evidence>
<organism evidence="2 3">
    <name type="scientific">Noviherbaspirillum sedimenti</name>
    <dbReference type="NCBI Taxonomy" id="2320865"/>
    <lineage>
        <taxon>Bacteria</taxon>
        <taxon>Pseudomonadati</taxon>
        <taxon>Pseudomonadota</taxon>
        <taxon>Betaproteobacteria</taxon>
        <taxon>Burkholderiales</taxon>
        <taxon>Oxalobacteraceae</taxon>
        <taxon>Noviherbaspirillum</taxon>
    </lineage>
</organism>
<dbReference type="OrthoDB" id="5366052at2"/>